<sequence length="67" mass="7499">MFIIDRFEGRWAVIAAEDGMTFNLPRSVLPRDAGEGDVIILTATVDREATEKKKRGVQNLLADFFDA</sequence>
<proteinExistence type="predicted"/>
<dbReference type="InterPro" id="IPR021377">
    <property type="entry name" value="DUF3006"/>
</dbReference>
<gene>
    <name evidence="1" type="ORF">MOHU_16720</name>
</gene>
<dbReference type="Pfam" id="PF11213">
    <property type="entry name" value="DUF3006"/>
    <property type="match status" value="1"/>
</dbReference>
<organism evidence="1 2">
    <name type="scientific">Neomoorella humiferrea</name>
    <dbReference type="NCBI Taxonomy" id="676965"/>
    <lineage>
        <taxon>Bacteria</taxon>
        <taxon>Bacillati</taxon>
        <taxon>Bacillota</taxon>
        <taxon>Clostridia</taxon>
        <taxon>Neomoorellales</taxon>
        <taxon>Neomoorellaceae</taxon>
        <taxon>Neomoorella</taxon>
    </lineage>
</organism>
<dbReference type="Gene3D" id="6.20.120.50">
    <property type="match status" value="1"/>
</dbReference>
<dbReference type="EMBL" id="PVXM01000043">
    <property type="protein sequence ID" value="PRR71246.1"/>
    <property type="molecule type" value="Genomic_DNA"/>
</dbReference>
<evidence type="ECO:0000313" key="2">
    <source>
        <dbReference type="Proteomes" id="UP000238415"/>
    </source>
</evidence>
<protein>
    <recommendedName>
        <fullName evidence="3">DUF3006 domain-containing protein</fullName>
    </recommendedName>
</protein>
<dbReference type="Proteomes" id="UP000238415">
    <property type="component" value="Unassembled WGS sequence"/>
</dbReference>
<name>A0A2T0AQB7_9FIRM</name>
<dbReference type="RefSeq" id="WP_245907851.1">
    <property type="nucleotide sequence ID" value="NZ_CP136418.1"/>
</dbReference>
<evidence type="ECO:0008006" key="3">
    <source>
        <dbReference type="Google" id="ProtNLM"/>
    </source>
</evidence>
<keyword evidence="2" id="KW-1185">Reference proteome</keyword>
<reference evidence="1 2" key="1">
    <citation type="submission" date="2018-03" db="EMBL/GenBank/DDBJ databases">
        <title>Genome sequence of Moorella humiferrea DSM 23265.</title>
        <authorList>
            <person name="Poehlein A."/>
            <person name="Daniel R."/>
        </authorList>
    </citation>
    <scope>NUCLEOTIDE SEQUENCE [LARGE SCALE GENOMIC DNA]</scope>
    <source>
        <strain evidence="1 2">DSM 23265</strain>
    </source>
</reference>
<accession>A0A2T0AQB7</accession>
<comment type="caution">
    <text evidence="1">The sequence shown here is derived from an EMBL/GenBank/DDBJ whole genome shotgun (WGS) entry which is preliminary data.</text>
</comment>
<dbReference type="AlphaFoldDB" id="A0A2T0AQB7"/>
<evidence type="ECO:0000313" key="1">
    <source>
        <dbReference type="EMBL" id="PRR71246.1"/>
    </source>
</evidence>